<dbReference type="PANTHER" id="PTHR33930">
    <property type="entry name" value="ALKYL HYDROPEROXIDE REDUCTASE AHPD"/>
    <property type="match status" value="1"/>
</dbReference>
<dbReference type="EMBL" id="BAAAPZ010000011">
    <property type="protein sequence ID" value="GAA2101538.1"/>
    <property type="molecule type" value="Genomic_DNA"/>
</dbReference>
<feature type="domain" description="Carboxymuconolactone decarboxylase-like" evidence="1">
    <location>
        <begin position="136"/>
        <end position="217"/>
    </location>
</feature>
<evidence type="ECO:0000313" key="3">
    <source>
        <dbReference type="Proteomes" id="UP001500984"/>
    </source>
</evidence>
<feature type="domain" description="Carboxymuconolactone decarboxylase-like" evidence="1">
    <location>
        <begin position="24"/>
        <end position="105"/>
    </location>
</feature>
<dbReference type="PANTHER" id="PTHR33930:SF2">
    <property type="entry name" value="BLR3452 PROTEIN"/>
    <property type="match status" value="1"/>
</dbReference>
<dbReference type="NCBIfam" id="TIGR00778">
    <property type="entry name" value="ahpD_dom"/>
    <property type="match status" value="2"/>
</dbReference>
<evidence type="ECO:0000313" key="2">
    <source>
        <dbReference type="EMBL" id="GAA2101538.1"/>
    </source>
</evidence>
<dbReference type="InterPro" id="IPR004675">
    <property type="entry name" value="AhpD_core"/>
</dbReference>
<dbReference type="SUPFAM" id="SSF69118">
    <property type="entry name" value="AhpD-like"/>
    <property type="match status" value="2"/>
</dbReference>
<dbReference type="RefSeq" id="WP_291795086.1">
    <property type="nucleotide sequence ID" value="NZ_BAAAPZ010000011.1"/>
</dbReference>
<protein>
    <recommendedName>
        <fullName evidence="1">Carboxymuconolactone decarboxylase-like domain-containing protein</fullName>
    </recommendedName>
</protein>
<comment type="caution">
    <text evidence="2">The sequence shown here is derived from an EMBL/GenBank/DDBJ whole genome shotgun (WGS) entry which is preliminary data.</text>
</comment>
<sequence length="222" mass="23536">MTHYHEPGDFDYAKTLAQAAPSQAKAFGAFDQKVFDPADEVLDVRTRELIAIGVAATTQCPYCLDVHVGNAKKAGASREEVARAVFVASGLRAGGAYTHGFLAFKAYEQGAELEHFHEPGDRAHLRDLRKASGGAVEAFAAYDAAVFDPEDEVLSVLTRELIAIAVAATTQCPYCLAGHVGKAKAAGATEEHIARAVMVAAALRAGGAYTHGLLAMKLYDEK</sequence>
<keyword evidence="3" id="KW-1185">Reference proteome</keyword>
<gene>
    <name evidence="2" type="ORF">GCM10009823_24360</name>
</gene>
<evidence type="ECO:0000259" key="1">
    <source>
        <dbReference type="Pfam" id="PF02627"/>
    </source>
</evidence>
<proteinExistence type="predicted"/>
<organism evidence="2 3">
    <name type="scientific">Brevibacterium salitolerans</name>
    <dbReference type="NCBI Taxonomy" id="1403566"/>
    <lineage>
        <taxon>Bacteria</taxon>
        <taxon>Bacillati</taxon>
        <taxon>Actinomycetota</taxon>
        <taxon>Actinomycetes</taxon>
        <taxon>Micrococcales</taxon>
        <taxon>Brevibacteriaceae</taxon>
        <taxon>Brevibacterium</taxon>
    </lineage>
</organism>
<dbReference type="InterPro" id="IPR029032">
    <property type="entry name" value="AhpD-like"/>
</dbReference>
<dbReference type="Proteomes" id="UP001500984">
    <property type="component" value="Unassembled WGS sequence"/>
</dbReference>
<dbReference type="InterPro" id="IPR003779">
    <property type="entry name" value="CMD-like"/>
</dbReference>
<reference evidence="2 3" key="1">
    <citation type="journal article" date="2019" name="Int. J. Syst. Evol. Microbiol.">
        <title>The Global Catalogue of Microorganisms (GCM) 10K type strain sequencing project: providing services to taxonomists for standard genome sequencing and annotation.</title>
        <authorList>
            <consortium name="The Broad Institute Genomics Platform"/>
            <consortium name="The Broad Institute Genome Sequencing Center for Infectious Disease"/>
            <person name="Wu L."/>
            <person name="Ma J."/>
        </authorList>
    </citation>
    <scope>NUCLEOTIDE SEQUENCE [LARGE SCALE GENOMIC DNA]</scope>
    <source>
        <strain evidence="2 3">JCM 15900</strain>
    </source>
</reference>
<name>A0ABN2WZU8_9MICO</name>
<dbReference type="Gene3D" id="1.20.1290.10">
    <property type="entry name" value="AhpD-like"/>
    <property type="match status" value="2"/>
</dbReference>
<accession>A0ABN2WZU8</accession>
<dbReference type="Pfam" id="PF02627">
    <property type="entry name" value="CMD"/>
    <property type="match status" value="2"/>
</dbReference>